<dbReference type="PANTHER" id="PTHR30221">
    <property type="entry name" value="SMALL-CONDUCTANCE MECHANOSENSITIVE CHANNEL"/>
    <property type="match status" value="1"/>
</dbReference>
<keyword evidence="5 7" id="KW-1133">Transmembrane helix</keyword>
<evidence type="ECO:0000259" key="8">
    <source>
        <dbReference type="Pfam" id="PF00924"/>
    </source>
</evidence>
<accession>A0A2Z6UE83</accession>
<reference evidence="11 12" key="1">
    <citation type="journal article" date="2018" name="Front. Microbiol.">
        <title>Adaptation of the Freshwater Bloom-Forming Cyanobacterium Microcystis aeruginosa to Brackish Water Is Driven by Recent Horizontal Transfer of Sucrose Genes.</title>
        <authorList>
            <person name="Tanabe Y."/>
            <person name="Hodoki Y."/>
            <person name="Sano T."/>
            <person name="Tada K."/>
            <person name="Watanabe M.M."/>
        </authorList>
    </citation>
    <scope>NUCLEOTIDE SEQUENCE [LARGE SCALE GENOMIC DNA]</scope>
    <source>
        <strain evidence="11 12">Sj</strain>
    </source>
</reference>
<gene>
    <name evidence="11" type="primary">mscK_1</name>
    <name evidence="11" type="ORF">MSj_00062</name>
</gene>
<dbReference type="GO" id="GO:0005886">
    <property type="term" value="C:plasma membrane"/>
    <property type="evidence" value="ECO:0007669"/>
    <property type="project" value="UniProtKB-SubCell"/>
</dbReference>
<feature type="transmembrane region" description="Helical" evidence="7">
    <location>
        <begin position="33"/>
        <end position="52"/>
    </location>
</feature>
<feature type="transmembrane region" description="Helical" evidence="7">
    <location>
        <begin position="366"/>
        <end position="392"/>
    </location>
</feature>
<feature type="transmembrane region" description="Helical" evidence="7">
    <location>
        <begin position="334"/>
        <end position="354"/>
    </location>
</feature>
<dbReference type="InterPro" id="IPR010920">
    <property type="entry name" value="LSM_dom_sf"/>
</dbReference>
<name>A0A2Z6UE83_MICAE</name>
<evidence type="ECO:0000259" key="10">
    <source>
        <dbReference type="Pfam" id="PF21088"/>
    </source>
</evidence>
<evidence type="ECO:0000256" key="7">
    <source>
        <dbReference type="SAM" id="Phobius"/>
    </source>
</evidence>
<dbReference type="InterPro" id="IPR049278">
    <property type="entry name" value="MS_channel_C"/>
</dbReference>
<dbReference type="InterPro" id="IPR049142">
    <property type="entry name" value="MS_channel_1st"/>
</dbReference>
<dbReference type="Proteomes" id="UP000248272">
    <property type="component" value="Unassembled WGS sequence"/>
</dbReference>
<dbReference type="InterPro" id="IPR011066">
    <property type="entry name" value="MscS_channel_C_sf"/>
</dbReference>
<dbReference type="InterPro" id="IPR045275">
    <property type="entry name" value="MscS_archaea/bacteria_type"/>
</dbReference>
<comment type="caution">
    <text evidence="11">The sequence shown here is derived from an EMBL/GenBank/DDBJ whole genome shotgun (WGS) entry which is preliminary data.</text>
</comment>
<comment type="similarity">
    <text evidence="2">Belongs to the MscS (TC 1.A.23) family.</text>
</comment>
<dbReference type="Pfam" id="PF21082">
    <property type="entry name" value="MS_channel_3rd"/>
    <property type="match status" value="1"/>
</dbReference>
<feature type="domain" description="Mechanosensitive ion channel MscS C-terminal" evidence="9">
    <location>
        <begin position="458"/>
        <end position="540"/>
    </location>
</feature>
<feature type="transmembrane region" description="Helical" evidence="7">
    <location>
        <begin position="292"/>
        <end position="313"/>
    </location>
</feature>
<dbReference type="AlphaFoldDB" id="A0A2Z6UE83"/>
<dbReference type="PANTHER" id="PTHR30221:SF18">
    <property type="entry name" value="SLL0590 PROTEIN"/>
    <property type="match status" value="1"/>
</dbReference>
<proteinExistence type="inferred from homology"/>
<evidence type="ECO:0000256" key="2">
    <source>
        <dbReference type="ARBA" id="ARBA00008017"/>
    </source>
</evidence>
<evidence type="ECO:0000256" key="5">
    <source>
        <dbReference type="ARBA" id="ARBA00022989"/>
    </source>
</evidence>
<dbReference type="Pfam" id="PF00924">
    <property type="entry name" value="MS_channel_2nd"/>
    <property type="match status" value="1"/>
</dbReference>
<evidence type="ECO:0000256" key="1">
    <source>
        <dbReference type="ARBA" id="ARBA00004651"/>
    </source>
</evidence>
<evidence type="ECO:0000256" key="6">
    <source>
        <dbReference type="ARBA" id="ARBA00023136"/>
    </source>
</evidence>
<protein>
    <submittedName>
        <fullName evidence="11">Mechanosensitive channel MscK</fullName>
    </submittedName>
</protein>
<dbReference type="Gene3D" id="3.30.70.100">
    <property type="match status" value="1"/>
</dbReference>
<dbReference type="EMBL" id="BDSG01000001">
    <property type="protein sequence ID" value="GBL08589.1"/>
    <property type="molecule type" value="Genomic_DNA"/>
</dbReference>
<evidence type="ECO:0000313" key="12">
    <source>
        <dbReference type="Proteomes" id="UP000248272"/>
    </source>
</evidence>
<evidence type="ECO:0000313" key="11">
    <source>
        <dbReference type="EMBL" id="GBL08589.1"/>
    </source>
</evidence>
<keyword evidence="6 7" id="KW-0472">Membrane</keyword>
<evidence type="ECO:0000256" key="3">
    <source>
        <dbReference type="ARBA" id="ARBA00022475"/>
    </source>
</evidence>
<dbReference type="InterPro" id="IPR006685">
    <property type="entry name" value="MscS_channel_2nd"/>
</dbReference>
<comment type="subcellular location">
    <subcellularLocation>
        <location evidence="1">Cell membrane</location>
        <topology evidence="1">Multi-pass membrane protein</topology>
    </subcellularLocation>
</comment>
<dbReference type="Pfam" id="PF21088">
    <property type="entry name" value="MS_channel_1st"/>
    <property type="match status" value="1"/>
</dbReference>
<dbReference type="RefSeq" id="WP_172456216.1">
    <property type="nucleotide sequence ID" value="NZ_BDSG01000001.1"/>
</dbReference>
<feature type="domain" description="Mechanosensitive ion channel MscS" evidence="8">
    <location>
        <begin position="380"/>
        <end position="445"/>
    </location>
</feature>
<sequence>MKSVPFFNINQISLMPGKPSITRGWMKKIGHTLIIFIVVLLMTLSTPLLGIAQNPTQLENKIDGFPVMLDGKPLFFIRRGVSSFSAEERANAITRRIERIAQNDSIPIENLTIEQLPDDNSLYLSVDQEVILTVTERDAKAYRSTPEVLAQQALQKIQVAIAQYRQDRKPEQLLKNIIYTVIATFAFLIISFAVIKISGKLFPFIRRLIESLTPGIQIGNVEIISSSKISFFWLRFLRIIRLFFLFLLLFNYATFVLRLFPWTRVFGESILGYFYQSLELVLSSIAQYLPNAFIIAIIIFITYYLIGLIKPFFTAIERGNLVIPGFYTDWAKPTYNILLVIIIAIAAIVAFPYLPGFDSPAFRGVSVFLGLLLSLGSTSAIANVIGGIILIYTRAFRIGDHIQVGEVIGDLIEKNFLVIRICTPTNKIITIPNSSLLSSNVINFSISSRELNRNLIIQTTITLGYDLPWRKAHTTLIEAALETEHILKEPAPFVLQTSLDNFYISYQLNAYTNQPNLMVIIYSELHQNIQDKCNEAGIEILSPSYTSLRDGNTTTIPENYLPSDYVAPPFRVQSSDNQENNTLL</sequence>
<feature type="transmembrane region" description="Helical" evidence="7">
    <location>
        <begin position="177"/>
        <end position="197"/>
    </location>
</feature>
<evidence type="ECO:0000259" key="9">
    <source>
        <dbReference type="Pfam" id="PF21082"/>
    </source>
</evidence>
<dbReference type="GO" id="GO:0008381">
    <property type="term" value="F:mechanosensitive monoatomic ion channel activity"/>
    <property type="evidence" value="ECO:0007669"/>
    <property type="project" value="InterPro"/>
</dbReference>
<dbReference type="Gene3D" id="2.30.30.60">
    <property type="match status" value="1"/>
</dbReference>
<organism evidence="11 12">
    <name type="scientific">Microcystis aeruginosa Sj</name>
    <dbReference type="NCBI Taxonomy" id="1979544"/>
    <lineage>
        <taxon>Bacteria</taxon>
        <taxon>Bacillati</taxon>
        <taxon>Cyanobacteriota</taxon>
        <taxon>Cyanophyceae</taxon>
        <taxon>Oscillatoriophycideae</taxon>
        <taxon>Chroococcales</taxon>
        <taxon>Microcystaceae</taxon>
        <taxon>Microcystis</taxon>
    </lineage>
</organism>
<dbReference type="SUPFAM" id="SSF50182">
    <property type="entry name" value="Sm-like ribonucleoproteins"/>
    <property type="match status" value="1"/>
</dbReference>
<dbReference type="InterPro" id="IPR023408">
    <property type="entry name" value="MscS_beta-dom_sf"/>
</dbReference>
<evidence type="ECO:0000256" key="4">
    <source>
        <dbReference type="ARBA" id="ARBA00022692"/>
    </source>
</evidence>
<feature type="domain" description="Mechanosensitive ion channel transmembrane helices 2/3" evidence="10">
    <location>
        <begin position="336"/>
        <end position="377"/>
    </location>
</feature>
<keyword evidence="3" id="KW-1003">Cell membrane</keyword>
<keyword evidence="4 7" id="KW-0812">Transmembrane</keyword>
<feature type="transmembrane region" description="Helical" evidence="7">
    <location>
        <begin position="239"/>
        <end position="260"/>
    </location>
</feature>
<dbReference type="SUPFAM" id="SSF82689">
    <property type="entry name" value="Mechanosensitive channel protein MscS (YggB), C-terminal domain"/>
    <property type="match status" value="1"/>
</dbReference>